<keyword evidence="4 5" id="KW-0173">Coenzyme A biosynthesis</keyword>
<evidence type="ECO:0000256" key="3">
    <source>
        <dbReference type="ARBA" id="ARBA00022840"/>
    </source>
</evidence>
<dbReference type="InterPro" id="IPR027417">
    <property type="entry name" value="P-loop_NTPase"/>
</dbReference>
<dbReference type="InterPro" id="IPR001977">
    <property type="entry name" value="Depp_CoAkinase"/>
</dbReference>
<keyword evidence="5" id="KW-0963">Cytoplasm</keyword>
<dbReference type="EC" id="2.7.1.24" evidence="5 6"/>
<reference evidence="7 8" key="1">
    <citation type="submission" date="2016-10" db="EMBL/GenBank/DDBJ databases">
        <authorList>
            <person name="Varghese N."/>
            <person name="Submissions S."/>
        </authorList>
    </citation>
    <scope>NUCLEOTIDE SEQUENCE [LARGE SCALE GENOMIC DNA]</scope>
    <source>
        <strain evidence="7 8">DSM 22022</strain>
    </source>
</reference>
<evidence type="ECO:0000256" key="6">
    <source>
        <dbReference type="NCBIfam" id="TIGR00152"/>
    </source>
</evidence>
<gene>
    <name evidence="5" type="primary">coaE</name>
    <name evidence="7" type="ORF">SAMN02910354_00421</name>
</gene>
<dbReference type="HAMAP" id="MF_00376">
    <property type="entry name" value="Dephospho_CoA_kinase"/>
    <property type="match status" value="1"/>
</dbReference>
<organism evidence="7 8">
    <name type="scientific">Basfia succiniciproducens</name>
    <dbReference type="NCBI Taxonomy" id="653940"/>
    <lineage>
        <taxon>Bacteria</taxon>
        <taxon>Pseudomonadati</taxon>
        <taxon>Pseudomonadota</taxon>
        <taxon>Gammaproteobacteria</taxon>
        <taxon>Pasteurellales</taxon>
        <taxon>Pasteurellaceae</taxon>
        <taxon>Basfia</taxon>
    </lineage>
</organism>
<dbReference type="EMBL" id="FMUQ01000003">
    <property type="protein sequence ID" value="SCX80638.1"/>
    <property type="molecule type" value="Genomic_DNA"/>
</dbReference>
<keyword evidence="2 5" id="KW-0547">Nucleotide-binding</keyword>
<comment type="subcellular location">
    <subcellularLocation>
        <location evidence="5">Cytoplasm</location>
    </subcellularLocation>
</comment>
<dbReference type="PANTHER" id="PTHR10695:SF46">
    <property type="entry name" value="BIFUNCTIONAL COENZYME A SYNTHASE-RELATED"/>
    <property type="match status" value="1"/>
</dbReference>
<name>A0A1G5ARX6_9PAST</name>
<comment type="caution">
    <text evidence="7">The sequence shown here is derived from an EMBL/GenBank/DDBJ whole genome shotgun (WGS) entry which is preliminary data.</text>
</comment>
<dbReference type="Proteomes" id="UP000199588">
    <property type="component" value="Unassembled WGS sequence"/>
</dbReference>
<dbReference type="PANTHER" id="PTHR10695">
    <property type="entry name" value="DEPHOSPHO-COA KINASE-RELATED"/>
    <property type="match status" value="1"/>
</dbReference>
<dbReference type="Gene3D" id="3.40.50.300">
    <property type="entry name" value="P-loop containing nucleotide triphosphate hydrolases"/>
    <property type="match status" value="1"/>
</dbReference>
<dbReference type="RefSeq" id="WP_090654048.1">
    <property type="nucleotide sequence ID" value="NZ_CP015031.1"/>
</dbReference>
<comment type="catalytic activity">
    <reaction evidence="5">
        <text>3'-dephospho-CoA + ATP = ADP + CoA + H(+)</text>
        <dbReference type="Rhea" id="RHEA:18245"/>
        <dbReference type="ChEBI" id="CHEBI:15378"/>
        <dbReference type="ChEBI" id="CHEBI:30616"/>
        <dbReference type="ChEBI" id="CHEBI:57287"/>
        <dbReference type="ChEBI" id="CHEBI:57328"/>
        <dbReference type="ChEBI" id="CHEBI:456216"/>
        <dbReference type="EC" id="2.7.1.24"/>
    </reaction>
</comment>
<keyword evidence="8" id="KW-1185">Reference proteome</keyword>
<protein>
    <recommendedName>
        <fullName evidence="5 6">Dephospho-CoA kinase</fullName>
        <ecNumber evidence="5 6">2.7.1.24</ecNumber>
    </recommendedName>
    <alternativeName>
        <fullName evidence="5">Dephosphocoenzyme A kinase</fullName>
    </alternativeName>
</protein>
<dbReference type="NCBIfam" id="TIGR00152">
    <property type="entry name" value="dephospho-CoA kinase"/>
    <property type="match status" value="1"/>
</dbReference>
<evidence type="ECO:0000256" key="5">
    <source>
        <dbReference type="HAMAP-Rule" id="MF_00376"/>
    </source>
</evidence>
<dbReference type="PROSITE" id="PS51219">
    <property type="entry name" value="DPCK"/>
    <property type="match status" value="1"/>
</dbReference>
<proteinExistence type="inferred from homology"/>
<dbReference type="CDD" id="cd02022">
    <property type="entry name" value="DPCK"/>
    <property type="match status" value="1"/>
</dbReference>
<dbReference type="SUPFAM" id="SSF52540">
    <property type="entry name" value="P-loop containing nucleoside triphosphate hydrolases"/>
    <property type="match status" value="1"/>
</dbReference>
<comment type="similarity">
    <text evidence="1 5">Belongs to the CoaE family.</text>
</comment>
<sequence length="214" mass="24415">MAYIVGLTGGIGSGKSTIADLFMELGVPVVDADEVSRRLVEKGSPLLSKIATHFGADILTNCGELNRSKLREIIFNRPEQKNWLNALLHPAINEEMQRQLQAQQAPYVLFVVPLLIENNLMSLCDRILIIDVSPQTQLERATKRDKNQRELIQQIMNSQVSREKRLTFADDIINNDEDFAQNGDRIKQKVLELHQRYLQLAQQKSSTYDNKNDR</sequence>
<feature type="binding site" evidence="5">
    <location>
        <begin position="12"/>
        <end position="17"/>
    </location>
    <ligand>
        <name>ATP</name>
        <dbReference type="ChEBI" id="CHEBI:30616"/>
    </ligand>
</feature>
<evidence type="ECO:0000256" key="4">
    <source>
        <dbReference type="ARBA" id="ARBA00022993"/>
    </source>
</evidence>
<comment type="pathway">
    <text evidence="5">Cofactor biosynthesis; coenzyme A biosynthesis; CoA from (R)-pantothenate: step 5/5.</text>
</comment>
<keyword evidence="5" id="KW-0808">Transferase</keyword>
<accession>A0A1G5ARX6</accession>
<keyword evidence="5 7" id="KW-0418">Kinase</keyword>
<evidence type="ECO:0000256" key="1">
    <source>
        <dbReference type="ARBA" id="ARBA00009018"/>
    </source>
</evidence>
<evidence type="ECO:0000256" key="2">
    <source>
        <dbReference type="ARBA" id="ARBA00022741"/>
    </source>
</evidence>
<dbReference type="GO" id="GO:0016301">
    <property type="term" value="F:kinase activity"/>
    <property type="evidence" value="ECO:0007669"/>
    <property type="project" value="UniProtKB-KW"/>
</dbReference>
<comment type="function">
    <text evidence="5">Catalyzes the phosphorylation of the 3'-hydroxyl group of dephosphocoenzyme A to form coenzyme A.</text>
</comment>
<evidence type="ECO:0000313" key="8">
    <source>
        <dbReference type="Proteomes" id="UP000199588"/>
    </source>
</evidence>
<dbReference type="Pfam" id="PF01121">
    <property type="entry name" value="CoaE"/>
    <property type="match status" value="1"/>
</dbReference>
<keyword evidence="3 5" id="KW-0067">ATP-binding</keyword>
<evidence type="ECO:0000313" key="7">
    <source>
        <dbReference type="EMBL" id="SCX80638.1"/>
    </source>
</evidence>